<gene>
    <name evidence="2" type="ORF">DMAD_04653</name>
</gene>
<dbReference type="PANTHER" id="PTHR23099">
    <property type="entry name" value="TRANSCRIPTIONAL REGULATOR"/>
    <property type="match status" value="1"/>
</dbReference>
<dbReference type="AlphaFoldDB" id="A0AAU9GD03"/>
<protein>
    <recommendedName>
        <fullName evidence="1">SprT-like domain-containing protein</fullName>
    </recommendedName>
</protein>
<dbReference type="PANTHER" id="PTHR23099:SF0">
    <property type="entry name" value="GERM CELL NUCLEAR ACIDIC PROTEIN"/>
    <property type="match status" value="1"/>
</dbReference>
<dbReference type="InterPro" id="IPR006640">
    <property type="entry name" value="SprT-like_domain"/>
</dbReference>
<dbReference type="Proteomes" id="UP001500889">
    <property type="component" value="Chromosome E"/>
</dbReference>
<accession>A0AAU9GD03</accession>
<sequence>MDRKSLGVLQENKLVNADRPTSMVRGVTRSGRIVRSSWDSNFVYIDNRKCRPKLRRRRRKDIQRLIYIDLVQSVAIVRDKPVADLSLDGDADLKTRLHKFLGLLAPRRRLYNPMESLEPNNSPQKASAHPSSRLFIDQGQSVATARDKHDEDEALKVQLHKILGLRTPHKRGFNYMDTTNEAEEADKVSLHTSPIEETESKLCSDLVFQRNNSSIQDLTTTALKEPKQRVASICRQHKESILACLEHHPLVYGFVESLNPKTAINMCHPRALTYRNTDFAKCKVDLAEVLYEIFNHSIFRCGLQTKIVWKSRMSTASTSELGFNVSGHRTARILLCKKNISQASLLIKLLLHEMCHVAAFVFNGEIGHGDSCRKWGNQSIQLIPDLALITNCEARYKYSCPLCSRFSFGRMEFKNDSERLRCHYCQFEVKVERWSRTDPYKLPGLNKSETAFIAFVRENYLLVEDKESTHSSKMQLLNRQFMDKKNTITVL</sequence>
<feature type="domain" description="SprT-like" evidence="1">
    <location>
        <begin position="284"/>
        <end position="432"/>
    </location>
</feature>
<proteinExistence type="predicted"/>
<name>A0AAU9GD03_DROMD</name>
<evidence type="ECO:0000313" key="3">
    <source>
        <dbReference type="Proteomes" id="UP001500889"/>
    </source>
</evidence>
<dbReference type="SMART" id="SM00731">
    <property type="entry name" value="SprT"/>
    <property type="match status" value="1"/>
</dbReference>
<reference evidence="2 3" key="1">
    <citation type="submission" date="2024-02" db="EMBL/GenBank/DDBJ databases">
        <title>A chromosome-level genome assembly of Drosophila madeirensis, a fruit fly species endemic to Madeira island.</title>
        <authorList>
            <person name="Tomihara K."/>
            <person name="Llopart A."/>
            <person name="Yamamoto D."/>
        </authorList>
    </citation>
    <scope>NUCLEOTIDE SEQUENCE [LARGE SCALE GENOMIC DNA]</scope>
    <source>
        <strain evidence="2 3">RF1</strain>
    </source>
</reference>
<evidence type="ECO:0000259" key="1">
    <source>
        <dbReference type="SMART" id="SM00731"/>
    </source>
</evidence>
<dbReference type="GO" id="GO:0005634">
    <property type="term" value="C:nucleus"/>
    <property type="evidence" value="ECO:0007669"/>
    <property type="project" value="TreeGrafter"/>
</dbReference>
<evidence type="ECO:0000313" key="2">
    <source>
        <dbReference type="EMBL" id="BFG06059.1"/>
    </source>
</evidence>
<dbReference type="Pfam" id="PF10263">
    <property type="entry name" value="SprT-like"/>
    <property type="match status" value="1"/>
</dbReference>
<dbReference type="EMBL" id="AP029267">
    <property type="protein sequence ID" value="BFG06059.1"/>
    <property type="molecule type" value="Genomic_DNA"/>
</dbReference>
<organism evidence="2 3">
    <name type="scientific">Drosophila madeirensis</name>
    <name type="common">Fruit fly</name>
    <dbReference type="NCBI Taxonomy" id="30013"/>
    <lineage>
        <taxon>Eukaryota</taxon>
        <taxon>Metazoa</taxon>
        <taxon>Ecdysozoa</taxon>
        <taxon>Arthropoda</taxon>
        <taxon>Hexapoda</taxon>
        <taxon>Insecta</taxon>
        <taxon>Pterygota</taxon>
        <taxon>Neoptera</taxon>
        <taxon>Endopterygota</taxon>
        <taxon>Diptera</taxon>
        <taxon>Brachycera</taxon>
        <taxon>Muscomorpha</taxon>
        <taxon>Ephydroidea</taxon>
        <taxon>Drosophilidae</taxon>
        <taxon>Drosophila</taxon>
        <taxon>Sophophora</taxon>
    </lineage>
</organism>
<keyword evidence="3" id="KW-1185">Reference proteome</keyword>
<dbReference type="GO" id="GO:0006974">
    <property type="term" value="P:DNA damage response"/>
    <property type="evidence" value="ECO:0007669"/>
    <property type="project" value="UniProtKB-ARBA"/>
</dbReference>